<dbReference type="Gene3D" id="3.40.50.300">
    <property type="entry name" value="P-loop containing nucleotide triphosphate hydrolases"/>
    <property type="match status" value="1"/>
</dbReference>
<feature type="domain" description="AAA" evidence="4">
    <location>
        <begin position="232"/>
        <end position="355"/>
    </location>
</feature>
<sequence>MRRCSVITTGTIETDHIAALEGLQGPVTVDRRCADLAELTAAAESMRADAALIIGSTTALTASLIERLRTAGLRVVAISDLAEERQRLAGLGIAVHADEVEVTRLAETLMGAPAPPTPPEQDSPETGSRSFAEVIAAYSRSSEPTPGGFPAEHDGAEDTAAHESPDLLSGEAAEALWVDDLAGTGEIPDAGPASEDLAENLTECPDGETAEDPEEAGAALTPQEGITVVWGAHGSPGRTTVAVNMAAELAGAGHRVLLIDADTTASGVVTHLGLLEESAGLAQACRQADLGRLDAARLRRASTVAEIRGSRVHLLTGLPRASRWPELRSRALREVLQLARNDYPYVIVDVSASLEQDEELTYDTAAPQRHAATVCALQEADRVLALGACDPVGFPRLVKSLEDIRHDVPEAPAAEVVITKLRRGVVGRSPQEQLRSTWQRFGPGGGEPVFLPWDAEACDAALLKGQTLAEAAPDSEIRRRIAAVAGVDVRTRRRRRLSLRKRESALG</sequence>
<dbReference type="RefSeq" id="WP_188683229.1">
    <property type="nucleotide sequence ID" value="NZ_BMIS01000003.1"/>
</dbReference>
<keyword evidence="2" id="KW-0067">ATP-binding</keyword>
<evidence type="ECO:0000313" key="5">
    <source>
        <dbReference type="EMBL" id="GGE64540.1"/>
    </source>
</evidence>
<reference evidence="5" key="2">
    <citation type="submission" date="2020-09" db="EMBL/GenBank/DDBJ databases">
        <authorList>
            <person name="Sun Q."/>
            <person name="Zhou Y."/>
        </authorList>
    </citation>
    <scope>NUCLEOTIDE SEQUENCE</scope>
    <source>
        <strain evidence="5">CGMCC 1.15388</strain>
    </source>
</reference>
<dbReference type="EMBL" id="BMIS01000003">
    <property type="protein sequence ID" value="GGE64540.1"/>
    <property type="molecule type" value="Genomic_DNA"/>
</dbReference>
<dbReference type="PANTHER" id="PTHR43384">
    <property type="entry name" value="SEPTUM SITE-DETERMINING PROTEIN MIND HOMOLOG, CHLOROPLASTIC-RELATED"/>
    <property type="match status" value="1"/>
</dbReference>
<dbReference type="GO" id="GO:0016887">
    <property type="term" value="F:ATP hydrolysis activity"/>
    <property type="evidence" value="ECO:0007669"/>
    <property type="project" value="TreeGrafter"/>
</dbReference>
<keyword evidence="6" id="KW-1185">Reference proteome</keyword>
<dbReference type="SUPFAM" id="SSF52540">
    <property type="entry name" value="P-loop containing nucleoside triphosphate hydrolases"/>
    <property type="match status" value="1"/>
</dbReference>
<evidence type="ECO:0000256" key="1">
    <source>
        <dbReference type="ARBA" id="ARBA00022741"/>
    </source>
</evidence>
<dbReference type="Proteomes" id="UP000633136">
    <property type="component" value="Unassembled WGS sequence"/>
</dbReference>
<dbReference type="GO" id="GO:0009898">
    <property type="term" value="C:cytoplasmic side of plasma membrane"/>
    <property type="evidence" value="ECO:0007669"/>
    <property type="project" value="TreeGrafter"/>
</dbReference>
<dbReference type="InterPro" id="IPR025669">
    <property type="entry name" value="AAA_dom"/>
</dbReference>
<name>A0A917ANW2_9MICC</name>
<dbReference type="GO" id="GO:0005829">
    <property type="term" value="C:cytosol"/>
    <property type="evidence" value="ECO:0007669"/>
    <property type="project" value="TreeGrafter"/>
</dbReference>
<dbReference type="Pfam" id="PF13614">
    <property type="entry name" value="AAA_31"/>
    <property type="match status" value="1"/>
</dbReference>
<dbReference type="GO" id="GO:0051782">
    <property type="term" value="P:negative regulation of cell division"/>
    <property type="evidence" value="ECO:0007669"/>
    <property type="project" value="TreeGrafter"/>
</dbReference>
<evidence type="ECO:0000313" key="6">
    <source>
        <dbReference type="Proteomes" id="UP000633136"/>
    </source>
</evidence>
<keyword evidence="1" id="KW-0547">Nucleotide-binding</keyword>
<organism evidence="5 6">
    <name type="scientific">Nesterenkonia cremea</name>
    <dbReference type="NCBI Taxonomy" id="1882340"/>
    <lineage>
        <taxon>Bacteria</taxon>
        <taxon>Bacillati</taxon>
        <taxon>Actinomycetota</taxon>
        <taxon>Actinomycetes</taxon>
        <taxon>Micrococcales</taxon>
        <taxon>Micrococcaceae</taxon>
        <taxon>Nesterenkonia</taxon>
    </lineage>
</organism>
<dbReference type="InterPro" id="IPR050625">
    <property type="entry name" value="ParA/MinD_ATPase"/>
</dbReference>
<reference evidence="5" key="1">
    <citation type="journal article" date="2014" name="Int. J. Syst. Evol. Microbiol.">
        <title>Complete genome sequence of Corynebacterium casei LMG S-19264T (=DSM 44701T), isolated from a smear-ripened cheese.</title>
        <authorList>
            <consortium name="US DOE Joint Genome Institute (JGI-PGF)"/>
            <person name="Walter F."/>
            <person name="Albersmeier A."/>
            <person name="Kalinowski J."/>
            <person name="Ruckert C."/>
        </authorList>
    </citation>
    <scope>NUCLEOTIDE SEQUENCE</scope>
    <source>
        <strain evidence="5">CGMCC 1.15388</strain>
    </source>
</reference>
<evidence type="ECO:0000256" key="3">
    <source>
        <dbReference type="SAM" id="MobiDB-lite"/>
    </source>
</evidence>
<dbReference type="PANTHER" id="PTHR43384:SF6">
    <property type="entry name" value="SEPTUM SITE-DETERMINING PROTEIN MIND HOMOLOG, CHLOROPLASTIC"/>
    <property type="match status" value="1"/>
</dbReference>
<dbReference type="InterPro" id="IPR027417">
    <property type="entry name" value="P-loop_NTPase"/>
</dbReference>
<feature type="region of interest" description="Disordered" evidence="3">
    <location>
        <begin position="139"/>
        <end position="164"/>
    </location>
</feature>
<feature type="compositionally biased region" description="Basic and acidic residues" evidence="3">
    <location>
        <begin position="151"/>
        <end position="164"/>
    </location>
</feature>
<comment type="caution">
    <text evidence="5">The sequence shown here is derived from an EMBL/GenBank/DDBJ whole genome shotgun (WGS) entry which is preliminary data.</text>
</comment>
<dbReference type="AlphaFoldDB" id="A0A917ANW2"/>
<gene>
    <name evidence="5" type="ORF">GCM10011401_09590</name>
</gene>
<evidence type="ECO:0000256" key="2">
    <source>
        <dbReference type="ARBA" id="ARBA00022840"/>
    </source>
</evidence>
<proteinExistence type="predicted"/>
<dbReference type="GO" id="GO:0005524">
    <property type="term" value="F:ATP binding"/>
    <property type="evidence" value="ECO:0007669"/>
    <property type="project" value="UniProtKB-KW"/>
</dbReference>
<accession>A0A917ANW2</accession>
<protein>
    <recommendedName>
        <fullName evidence="4">AAA domain-containing protein</fullName>
    </recommendedName>
</protein>
<evidence type="ECO:0000259" key="4">
    <source>
        <dbReference type="Pfam" id="PF13614"/>
    </source>
</evidence>